<evidence type="ECO:0000313" key="1">
    <source>
        <dbReference type="EMBL" id="KAK4421143.1"/>
    </source>
</evidence>
<proteinExistence type="predicted"/>
<accession>A0AAE2CGC5</accession>
<dbReference type="Proteomes" id="UP001293254">
    <property type="component" value="Unassembled WGS sequence"/>
</dbReference>
<name>A0AAE2CGC5_9LAMI</name>
<evidence type="ECO:0000313" key="2">
    <source>
        <dbReference type="Proteomes" id="UP001293254"/>
    </source>
</evidence>
<dbReference type="PROSITE" id="PS51257">
    <property type="entry name" value="PROKAR_LIPOPROTEIN"/>
    <property type="match status" value="1"/>
</dbReference>
<dbReference type="EMBL" id="JACGWO010000008">
    <property type="protein sequence ID" value="KAK4421143.1"/>
    <property type="molecule type" value="Genomic_DNA"/>
</dbReference>
<reference evidence="1" key="2">
    <citation type="journal article" date="2024" name="Plant">
        <title>Genomic evolution and insights into agronomic trait innovations of Sesamum species.</title>
        <authorList>
            <person name="Miao H."/>
            <person name="Wang L."/>
            <person name="Qu L."/>
            <person name="Liu H."/>
            <person name="Sun Y."/>
            <person name="Le M."/>
            <person name="Wang Q."/>
            <person name="Wei S."/>
            <person name="Zheng Y."/>
            <person name="Lin W."/>
            <person name="Duan Y."/>
            <person name="Cao H."/>
            <person name="Xiong S."/>
            <person name="Wang X."/>
            <person name="Wei L."/>
            <person name="Li C."/>
            <person name="Ma Q."/>
            <person name="Ju M."/>
            <person name="Zhao R."/>
            <person name="Li G."/>
            <person name="Mu C."/>
            <person name="Tian Q."/>
            <person name="Mei H."/>
            <person name="Zhang T."/>
            <person name="Gao T."/>
            <person name="Zhang H."/>
        </authorList>
    </citation>
    <scope>NUCLEOTIDE SEQUENCE</scope>
    <source>
        <tissue evidence="1">Leaf</tissue>
    </source>
</reference>
<reference evidence="1" key="1">
    <citation type="submission" date="2020-06" db="EMBL/GenBank/DDBJ databases">
        <authorList>
            <person name="Li T."/>
            <person name="Hu X."/>
            <person name="Zhang T."/>
            <person name="Song X."/>
            <person name="Zhang H."/>
            <person name="Dai N."/>
            <person name="Sheng W."/>
            <person name="Hou X."/>
            <person name="Wei L."/>
        </authorList>
    </citation>
    <scope>NUCLEOTIDE SEQUENCE</scope>
    <source>
        <strain evidence="1">3651</strain>
        <tissue evidence="1">Leaf</tissue>
    </source>
</reference>
<keyword evidence="2" id="KW-1185">Reference proteome</keyword>
<gene>
    <name evidence="1" type="ORF">Salat_2064800</name>
</gene>
<comment type="caution">
    <text evidence="1">The sequence shown here is derived from an EMBL/GenBank/DDBJ whole genome shotgun (WGS) entry which is preliminary data.</text>
</comment>
<protein>
    <submittedName>
        <fullName evidence="1">Uncharacterized protein</fullName>
    </submittedName>
</protein>
<dbReference type="AlphaFoldDB" id="A0AAE2CGC5"/>
<sequence length="127" mass="15041">MRHEFTIFTVWPFALSCIQKVRFLQRFRIAMARLCGKFCVASVRPPWSLRHRRRSPPSFTTHAQYSTPMPLHVDSSFSSMFGCFGLRFWKYIQRYRIGFQRLMDKLYLVYGFNFSCKDSEVGCVCIG</sequence>
<organism evidence="1 2">
    <name type="scientific">Sesamum alatum</name>
    <dbReference type="NCBI Taxonomy" id="300844"/>
    <lineage>
        <taxon>Eukaryota</taxon>
        <taxon>Viridiplantae</taxon>
        <taxon>Streptophyta</taxon>
        <taxon>Embryophyta</taxon>
        <taxon>Tracheophyta</taxon>
        <taxon>Spermatophyta</taxon>
        <taxon>Magnoliopsida</taxon>
        <taxon>eudicotyledons</taxon>
        <taxon>Gunneridae</taxon>
        <taxon>Pentapetalae</taxon>
        <taxon>asterids</taxon>
        <taxon>lamiids</taxon>
        <taxon>Lamiales</taxon>
        <taxon>Pedaliaceae</taxon>
        <taxon>Sesamum</taxon>
    </lineage>
</organism>